<dbReference type="SMART" id="SM00091">
    <property type="entry name" value="PAS"/>
    <property type="match status" value="2"/>
</dbReference>
<name>A0ABD4TI75_9EURY</name>
<keyword evidence="4" id="KW-1185">Reference proteome</keyword>
<evidence type="ECO:0000256" key="1">
    <source>
        <dbReference type="SAM" id="MobiDB-lite"/>
    </source>
</evidence>
<organism evidence="3 4">
    <name type="scientific">Methanoculleus oceani</name>
    <dbReference type="NCBI Taxonomy" id="2184756"/>
    <lineage>
        <taxon>Archaea</taxon>
        <taxon>Methanobacteriati</taxon>
        <taxon>Methanobacteriota</taxon>
        <taxon>Stenosarchaea group</taxon>
        <taxon>Methanomicrobia</taxon>
        <taxon>Methanomicrobiales</taxon>
        <taxon>Methanomicrobiaceae</taxon>
        <taxon>Methanoculleus</taxon>
    </lineage>
</organism>
<accession>A0ABD4TI75</accession>
<comment type="caution">
    <text evidence="3">The sequence shown here is derived from an EMBL/GenBank/DDBJ whole genome shotgun (WGS) entry which is preliminary data.</text>
</comment>
<dbReference type="InterPro" id="IPR013656">
    <property type="entry name" value="PAS_4"/>
</dbReference>
<dbReference type="AlphaFoldDB" id="A0ABD4TI75"/>
<dbReference type="Pfam" id="PF08448">
    <property type="entry name" value="PAS_4"/>
    <property type="match status" value="1"/>
</dbReference>
<reference evidence="3 4" key="1">
    <citation type="submission" date="2018-05" db="EMBL/GenBank/DDBJ databases">
        <title>Isolation and characterization of genus Methanoculleus species and their viruses from deep sea marine sediment offshore southwestern Taiwan.</title>
        <authorList>
            <person name="Wei W.-H."/>
            <person name="Chen W.-C."/>
            <person name="Lai M.-C."/>
            <person name="Chen S.-C."/>
        </authorList>
    </citation>
    <scope>NUCLEOTIDE SEQUENCE [LARGE SCALE GENOMIC DNA]</scope>
    <source>
        <strain evidence="3 4">CWC-02</strain>
    </source>
</reference>
<dbReference type="CDD" id="cd00130">
    <property type="entry name" value="PAS"/>
    <property type="match status" value="1"/>
</dbReference>
<dbReference type="InterPro" id="IPR035965">
    <property type="entry name" value="PAS-like_dom_sf"/>
</dbReference>
<gene>
    <name evidence="3" type="ORF">DIC75_11075</name>
</gene>
<feature type="domain" description="PAS" evidence="2">
    <location>
        <begin position="193"/>
        <end position="250"/>
    </location>
</feature>
<dbReference type="SUPFAM" id="SSF55785">
    <property type="entry name" value="PYP-like sensor domain (PAS domain)"/>
    <property type="match status" value="2"/>
</dbReference>
<protein>
    <recommendedName>
        <fullName evidence="2">PAS domain-containing protein</fullName>
    </recommendedName>
</protein>
<dbReference type="InterPro" id="IPR000014">
    <property type="entry name" value="PAS"/>
</dbReference>
<dbReference type="Proteomes" id="UP001523230">
    <property type="component" value="Unassembled WGS sequence"/>
</dbReference>
<evidence type="ECO:0000313" key="3">
    <source>
        <dbReference type="EMBL" id="MCM2466836.1"/>
    </source>
</evidence>
<dbReference type="PROSITE" id="PS50112">
    <property type="entry name" value="PAS"/>
    <property type="match status" value="1"/>
</dbReference>
<feature type="region of interest" description="Disordered" evidence="1">
    <location>
        <begin position="393"/>
        <end position="413"/>
    </location>
</feature>
<proteinExistence type="predicted"/>
<dbReference type="Gene3D" id="3.30.450.20">
    <property type="entry name" value="PAS domain"/>
    <property type="match status" value="1"/>
</dbReference>
<evidence type="ECO:0000259" key="2">
    <source>
        <dbReference type="PROSITE" id="PS50112"/>
    </source>
</evidence>
<sequence length="413" mass="44844">MHYSGAASTNCHRTGKQKSEREQIAEMLLYRSSCSAQDASRAAVSARDLLVLLVDRWEDGIVLVAPDQTIAWMNEAMEGLFKVSRYETIGMNAVEFISLCISPNLLDGENLKADFIGSCFFCENIPARRYCTSRTLAGGVCVEYSSIVIPGGPARGARLDTYHVSQDSSRAETGLKEYRQRYDFLTAFSSDLIISLDPGLTITLVSPSVKGLLGHNPEDLAGKHLSSIMARDSIAEFQKACFLDRVSRGSTGCSDPAVSVRWMETTLIDAQDQPVAVIFGFSPIGDSEGSPTGIIAVAHRKIDDHLRQEVASQLDRNIEQLACLGDRIKNPLAVIVGLADLQDGEAARKISEQARSIEGVVMELDREYVASLSVRQFLRKHYDLGDDARLQVAPSGSGSAEGISCRPGSSTDA</sequence>
<evidence type="ECO:0000313" key="4">
    <source>
        <dbReference type="Proteomes" id="UP001523230"/>
    </source>
</evidence>
<dbReference type="NCBIfam" id="TIGR00229">
    <property type="entry name" value="sensory_box"/>
    <property type="match status" value="1"/>
</dbReference>
<dbReference type="Pfam" id="PF13426">
    <property type="entry name" value="PAS_9"/>
    <property type="match status" value="1"/>
</dbReference>
<dbReference type="EMBL" id="QFDM01000003">
    <property type="protein sequence ID" value="MCM2466836.1"/>
    <property type="molecule type" value="Genomic_DNA"/>
</dbReference>